<dbReference type="PROSITE" id="PS00237">
    <property type="entry name" value="G_PROTEIN_RECEP_F1_1"/>
    <property type="match status" value="1"/>
</dbReference>
<evidence type="ECO:0000313" key="8">
    <source>
        <dbReference type="EMBL" id="KAJ8320053.1"/>
    </source>
</evidence>
<evidence type="ECO:0000256" key="1">
    <source>
        <dbReference type="ARBA" id="ARBA00004370"/>
    </source>
</evidence>
<proteinExistence type="inferred from homology"/>
<keyword evidence="4 6" id="KW-0472">Membrane</keyword>
<dbReference type="Gene3D" id="1.20.1070.10">
    <property type="entry name" value="Rhodopsin 7-helix transmembrane proteins"/>
    <property type="match status" value="1"/>
</dbReference>
<evidence type="ECO:0000259" key="7">
    <source>
        <dbReference type="PROSITE" id="PS50262"/>
    </source>
</evidence>
<reference evidence="8 9" key="1">
    <citation type="submission" date="2022-12" db="EMBL/GenBank/DDBJ databases">
        <title>Chromosome-level genome of Tegillarca granosa.</title>
        <authorList>
            <person name="Kim J."/>
        </authorList>
    </citation>
    <scope>NUCLEOTIDE SEQUENCE [LARGE SCALE GENOMIC DNA]</scope>
    <source>
        <strain evidence="8">Teg-2019</strain>
        <tissue evidence="8">Adductor muscle</tissue>
    </source>
</reference>
<dbReference type="PROSITE" id="PS50262">
    <property type="entry name" value="G_PROTEIN_RECEP_F1_2"/>
    <property type="match status" value="1"/>
</dbReference>
<feature type="domain" description="G-protein coupled receptors family 1 profile" evidence="7">
    <location>
        <begin position="32"/>
        <end position="261"/>
    </location>
</feature>
<dbReference type="PRINTS" id="PR00237">
    <property type="entry name" value="GPCRRHODOPSN"/>
</dbReference>
<comment type="caution">
    <text evidence="8">The sequence shown here is derived from an EMBL/GenBank/DDBJ whole genome shotgun (WGS) entry which is preliminary data.</text>
</comment>
<protein>
    <recommendedName>
        <fullName evidence="7">G-protein coupled receptors family 1 profile domain-containing protein</fullName>
    </recommendedName>
</protein>
<dbReference type="Pfam" id="PF00001">
    <property type="entry name" value="7tm_1"/>
    <property type="match status" value="1"/>
</dbReference>
<evidence type="ECO:0000256" key="5">
    <source>
        <dbReference type="RuleBase" id="RU000688"/>
    </source>
</evidence>
<dbReference type="Proteomes" id="UP001217089">
    <property type="component" value="Unassembled WGS sequence"/>
</dbReference>
<evidence type="ECO:0000256" key="2">
    <source>
        <dbReference type="ARBA" id="ARBA00022692"/>
    </source>
</evidence>
<sequence>MSLISYKYTRLAVRNLEFCTKKDLPTSALDLHLLVGVFSVLPDLVWRITEQWYAGDVMCRIVKFLQCLVTYGSTFVLVALSIDRFDAIARPLNFSRRRRCKILIAVAWGIAAIFSSPSLILFHFAQNQCVIQLGPLVYWQKTSKDGLLQIKKFNIYITLIAFVVFFIPAIIITFCYGAIIYVIWRHNKVLYSINQYKADRNLEKPLYPKDEFKSKQEQPQPIKIMINSLHLTFIVLDMIRLNAIYLAKKRKICTTCRGVED</sequence>
<evidence type="ECO:0000313" key="9">
    <source>
        <dbReference type="Proteomes" id="UP001217089"/>
    </source>
</evidence>
<evidence type="ECO:0000256" key="3">
    <source>
        <dbReference type="ARBA" id="ARBA00022989"/>
    </source>
</evidence>
<dbReference type="SUPFAM" id="SSF81321">
    <property type="entry name" value="Family A G protein-coupled receptor-like"/>
    <property type="match status" value="1"/>
</dbReference>
<dbReference type="EMBL" id="JARBDR010000141">
    <property type="protein sequence ID" value="KAJ8320053.1"/>
    <property type="molecule type" value="Genomic_DNA"/>
</dbReference>
<keyword evidence="9" id="KW-1185">Reference proteome</keyword>
<feature type="transmembrane region" description="Helical" evidence="6">
    <location>
        <begin position="155"/>
        <end position="184"/>
    </location>
</feature>
<comment type="similarity">
    <text evidence="5">Belongs to the G-protein coupled receptor 1 family.</text>
</comment>
<accession>A0ABQ9FWG9</accession>
<dbReference type="PANTHER" id="PTHR24244:SF1">
    <property type="entry name" value="G-PROTEIN COUPLED RECEPTORS FAMILY 1 PROFILE DOMAIN-CONTAINING PROTEIN"/>
    <property type="match status" value="1"/>
</dbReference>
<keyword evidence="2 5" id="KW-0812">Transmembrane</keyword>
<gene>
    <name evidence="8" type="ORF">KUTeg_001640</name>
</gene>
<keyword evidence="5" id="KW-0807">Transducer</keyword>
<dbReference type="InterPro" id="IPR017452">
    <property type="entry name" value="GPCR_Rhodpsn_7TM"/>
</dbReference>
<organism evidence="8 9">
    <name type="scientific">Tegillarca granosa</name>
    <name type="common">Malaysian cockle</name>
    <name type="synonym">Anadara granosa</name>
    <dbReference type="NCBI Taxonomy" id="220873"/>
    <lineage>
        <taxon>Eukaryota</taxon>
        <taxon>Metazoa</taxon>
        <taxon>Spiralia</taxon>
        <taxon>Lophotrochozoa</taxon>
        <taxon>Mollusca</taxon>
        <taxon>Bivalvia</taxon>
        <taxon>Autobranchia</taxon>
        <taxon>Pteriomorphia</taxon>
        <taxon>Arcoida</taxon>
        <taxon>Arcoidea</taxon>
        <taxon>Arcidae</taxon>
        <taxon>Tegillarca</taxon>
    </lineage>
</organism>
<feature type="transmembrane region" description="Helical" evidence="6">
    <location>
        <begin position="102"/>
        <end position="125"/>
    </location>
</feature>
<keyword evidence="5" id="KW-0297">G-protein coupled receptor</keyword>
<name>A0ABQ9FWG9_TEGGR</name>
<dbReference type="InterPro" id="IPR000276">
    <property type="entry name" value="GPCR_Rhodpsn"/>
</dbReference>
<keyword evidence="5" id="KW-0675">Receptor</keyword>
<dbReference type="PANTHER" id="PTHR24244">
    <property type="entry name" value="NEUROPEPTIDE S RECEPTOR"/>
    <property type="match status" value="1"/>
</dbReference>
<evidence type="ECO:0000256" key="6">
    <source>
        <dbReference type="SAM" id="Phobius"/>
    </source>
</evidence>
<evidence type="ECO:0000256" key="4">
    <source>
        <dbReference type="ARBA" id="ARBA00023136"/>
    </source>
</evidence>
<keyword evidence="3 6" id="KW-1133">Transmembrane helix</keyword>
<dbReference type="InterPro" id="IPR027294">
    <property type="entry name" value="NPS_rcpt"/>
</dbReference>
<comment type="subcellular location">
    <subcellularLocation>
        <location evidence="1">Membrane</location>
    </subcellularLocation>
</comment>